<keyword evidence="3" id="KW-1185">Reference proteome</keyword>
<feature type="domain" description="Cupin type-2" evidence="1">
    <location>
        <begin position="38"/>
        <end position="100"/>
    </location>
</feature>
<dbReference type="Proteomes" id="UP000248889">
    <property type="component" value="Unassembled WGS sequence"/>
</dbReference>
<accession>A0A2X0ICQ3</accession>
<dbReference type="InterPro" id="IPR011051">
    <property type="entry name" value="RmlC_Cupin_sf"/>
</dbReference>
<dbReference type="InterPro" id="IPR014710">
    <property type="entry name" value="RmlC-like_jellyroll"/>
</dbReference>
<gene>
    <name evidence="2" type="ORF">DN069_25765</name>
</gene>
<dbReference type="InterPro" id="IPR013096">
    <property type="entry name" value="Cupin_2"/>
</dbReference>
<dbReference type="RefSeq" id="WP_111504760.1">
    <property type="nucleotide sequence ID" value="NZ_QKYN01000104.1"/>
</dbReference>
<dbReference type="AlphaFoldDB" id="A0A2X0ICQ3"/>
<dbReference type="OrthoDB" id="5145129at2"/>
<comment type="caution">
    <text evidence="2">The sequence shown here is derived from an EMBL/GenBank/DDBJ whole genome shotgun (WGS) entry which is preliminary data.</text>
</comment>
<name>A0A2X0ICQ3_9ACTN</name>
<organism evidence="2 3">
    <name type="scientific">Streptacidiphilus pinicola</name>
    <dbReference type="NCBI Taxonomy" id="2219663"/>
    <lineage>
        <taxon>Bacteria</taxon>
        <taxon>Bacillati</taxon>
        <taxon>Actinomycetota</taxon>
        <taxon>Actinomycetes</taxon>
        <taxon>Kitasatosporales</taxon>
        <taxon>Streptomycetaceae</taxon>
        <taxon>Streptacidiphilus</taxon>
    </lineage>
</organism>
<dbReference type="Gene3D" id="2.60.120.10">
    <property type="entry name" value="Jelly Rolls"/>
    <property type="match status" value="1"/>
</dbReference>
<sequence>MPVIRHDEATVHELHGVRFVSYANPTTGTKELAAWRGEIPPHTPGQAHTVTREEILHLLSGTLRFTLDSEVHDLTAGDVLIVNAGSTLRVDNVSDAQAHIWTTTSLGLEAVMSDGTRIRPPWANGL</sequence>
<protein>
    <submittedName>
        <fullName evidence="2">Cupin domain-containing protein</fullName>
    </submittedName>
</protein>
<proteinExistence type="predicted"/>
<dbReference type="EMBL" id="QKYN01000104">
    <property type="protein sequence ID" value="RAG82764.1"/>
    <property type="molecule type" value="Genomic_DNA"/>
</dbReference>
<evidence type="ECO:0000313" key="3">
    <source>
        <dbReference type="Proteomes" id="UP000248889"/>
    </source>
</evidence>
<evidence type="ECO:0000259" key="1">
    <source>
        <dbReference type="Pfam" id="PF07883"/>
    </source>
</evidence>
<dbReference type="CDD" id="cd20299">
    <property type="entry name" value="cupin_YP766765-like"/>
    <property type="match status" value="1"/>
</dbReference>
<dbReference type="Pfam" id="PF07883">
    <property type="entry name" value="Cupin_2"/>
    <property type="match status" value="1"/>
</dbReference>
<dbReference type="SUPFAM" id="SSF51182">
    <property type="entry name" value="RmlC-like cupins"/>
    <property type="match status" value="1"/>
</dbReference>
<reference evidence="2 3" key="1">
    <citation type="submission" date="2018-06" db="EMBL/GenBank/DDBJ databases">
        <title>Streptacidiphilus pinicola sp. nov., isolated from pine grove soil.</title>
        <authorList>
            <person name="Roh S.G."/>
            <person name="Park S."/>
            <person name="Kim M.-K."/>
            <person name="Yun B.-R."/>
            <person name="Park J."/>
            <person name="Kim M.J."/>
            <person name="Kim Y.S."/>
            <person name="Kim S.B."/>
        </authorList>
    </citation>
    <scope>NUCLEOTIDE SEQUENCE [LARGE SCALE GENOMIC DNA]</scope>
    <source>
        <strain evidence="2 3">MMS16-CNU450</strain>
    </source>
</reference>
<evidence type="ECO:0000313" key="2">
    <source>
        <dbReference type="EMBL" id="RAG82764.1"/>
    </source>
</evidence>